<dbReference type="GeneID" id="70238778"/>
<dbReference type="AlphaFoldDB" id="A0A9P8NY91"/>
<organism evidence="2 3">
    <name type="scientific">Ogataea philodendri</name>
    <dbReference type="NCBI Taxonomy" id="1378263"/>
    <lineage>
        <taxon>Eukaryota</taxon>
        <taxon>Fungi</taxon>
        <taxon>Dikarya</taxon>
        <taxon>Ascomycota</taxon>
        <taxon>Saccharomycotina</taxon>
        <taxon>Pichiomycetes</taxon>
        <taxon>Pichiales</taxon>
        <taxon>Pichiaceae</taxon>
        <taxon>Ogataea</taxon>
    </lineage>
</organism>
<comment type="caution">
    <text evidence="2">The sequence shown here is derived from an EMBL/GenBank/DDBJ whole genome shotgun (WGS) entry which is preliminary data.</text>
</comment>
<dbReference type="EMBL" id="JAEUBE010000487">
    <property type="protein sequence ID" value="KAH3661407.1"/>
    <property type="molecule type" value="Genomic_DNA"/>
</dbReference>
<protein>
    <submittedName>
        <fullName evidence="2">Uncharacterized protein</fullName>
    </submittedName>
</protein>
<sequence>MCGTMLCITRRTISSRKSYAALNDVSDEIHLNNLYKDDHQSTMSTLAPTLLRSYPISSLYTDDPDMSSDDELDQSSSNRRVDLDSLTNVS</sequence>
<accession>A0A9P8NY91</accession>
<dbReference type="RefSeq" id="XP_046058531.1">
    <property type="nucleotide sequence ID" value="XM_046208141.1"/>
</dbReference>
<proteinExistence type="predicted"/>
<reference evidence="2" key="1">
    <citation type="journal article" date="2021" name="Open Biol.">
        <title>Shared evolutionary footprints suggest mitochondrial oxidative damage underlies multiple complex I losses in fungi.</title>
        <authorList>
            <person name="Schikora-Tamarit M.A."/>
            <person name="Marcet-Houben M."/>
            <person name="Nosek J."/>
            <person name="Gabaldon T."/>
        </authorList>
    </citation>
    <scope>NUCLEOTIDE SEQUENCE</scope>
    <source>
        <strain evidence="2">CBS6075</strain>
    </source>
</reference>
<reference evidence="2" key="2">
    <citation type="submission" date="2021-01" db="EMBL/GenBank/DDBJ databases">
        <authorList>
            <person name="Schikora-Tamarit M.A."/>
        </authorList>
    </citation>
    <scope>NUCLEOTIDE SEQUENCE</scope>
    <source>
        <strain evidence="2">CBS6075</strain>
    </source>
</reference>
<dbReference type="Proteomes" id="UP000769157">
    <property type="component" value="Unassembled WGS sequence"/>
</dbReference>
<feature type="region of interest" description="Disordered" evidence="1">
    <location>
        <begin position="60"/>
        <end position="90"/>
    </location>
</feature>
<keyword evidence="3" id="KW-1185">Reference proteome</keyword>
<gene>
    <name evidence="2" type="ORF">OGAPHI_006814</name>
</gene>
<evidence type="ECO:0000256" key="1">
    <source>
        <dbReference type="SAM" id="MobiDB-lite"/>
    </source>
</evidence>
<feature type="compositionally biased region" description="Acidic residues" evidence="1">
    <location>
        <begin position="62"/>
        <end position="73"/>
    </location>
</feature>
<name>A0A9P8NY91_9ASCO</name>
<evidence type="ECO:0000313" key="3">
    <source>
        <dbReference type="Proteomes" id="UP000769157"/>
    </source>
</evidence>
<evidence type="ECO:0000313" key="2">
    <source>
        <dbReference type="EMBL" id="KAH3661407.1"/>
    </source>
</evidence>